<comment type="similarity">
    <text evidence="2">Belongs to the cytochrome P450 family.</text>
</comment>
<protein>
    <submittedName>
        <fullName evidence="5">Uncharacterized protein</fullName>
    </submittedName>
</protein>
<dbReference type="AlphaFoldDB" id="A0A4W5LFT3"/>
<evidence type="ECO:0000256" key="4">
    <source>
        <dbReference type="ARBA" id="ARBA00023004"/>
    </source>
</evidence>
<keyword evidence="3" id="KW-0479">Metal-binding</keyword>
<keyword evidence="6" id="KW-1185">Reference proteome</keyword>
<reference evidence="5" key="3">
    <citation type="submission" date="2025-09" db="UniProtKB">
        <authorList>
            <consortium name="Ensembl"/>
        </authorList>
    </citation>
    <scope>IDENTIFICATION</scope>
</reference>
<reference evidence="6" key="1">
    <citation type="submission" date="2018-06" db="EMBL/GenBank/DDBJ databases">
        <title>Genome assembly of Danube salmon.</title>
        <authorList>
            <person name="Macqueen D.J."/>
            <person name="Gundappa M.K."/>
        </authorList>
    </citation>
    <scope>NUCLEOTIDE SEQUENCE [LARGE SCALE GENOMIC DNA]</scope>
</reference>
<keyword evidence="4" id="KW-0408">Iron</keyword>
<dbReference type="GeneTree" id="ENSGT00940000163301"/>
<dbReference type="InterPro" id="IPR001128">
    <property type="entry name" value="Cyt_P450"/>
</dbReference>
<dbReference type="GO" id="GO:0005506">
    <property type="term" value="F:iron ion binding"/>
    <property type="evidence" value="ECO:0007669"/>
    <property type="project" value="InterPro"/>
</dbReference>
<dbReference type="InterPro" id="IPR002401">
    <property type="entry name" value="Cyt_P450_E_grp-I"/>
</dbReference>
<dbReference type="GO" id="GO:0020037">
    <property type="term" value="F:heme binding"/>
    <property type="evidence" value="ECO:0007669"/>
    <property type="project" value="InterPro"/>
</dbReference>
<dbReference type="InterPro" id="IPR036396">
    <property type="entry name" value="Cyt_P450_sf"/>
</dbReference>
<dbReference type="STRING" id="62062.ENSHHUP00000024662"/>
<comment type="cofactor">
    <cofactor evidence="1">
        <name>heme</name>
        <dbReference type="ChEBI" id="CHEBI:30413"/>
    </cofactor>
</comment>
<evidence type="ECO:0000256" key="2">
    <source>
        <dbReference type="ARBA" id="ARBA00010617"/>
    </source>
</evidence>
<evidence type="ECO:0000256" key="1">
    <source>
        <dbReference type="ARBA" id="ARBA00001971"/>
    </source>
</evidence>
<dbReference type="SUPFAM" id="SSF48264">
    <property type="entry name" value="Cytochrome P450"/>
    <property type="match status" value="1"/>
</dbReference>
<dbReference type="Gene3D" id="1.10.630.10">
    <property type="entry name" value="Cytochrome P450"/>
    <property type="match status" value="1"/>
</dbReference>
<dbReference type="GO" id="GO:0016712">
    <property type="term" value="F:oxidoreductase activity, acting on paired donors, with incorporation or reduction of molecular oxygen, reduced flavin or flavoprotein as one donor, and incorporation of one atom of oxygen"/>
    <property type="evidence" value="ECO:0007669"/>
    <property type="project" value="TreeGrafter"/>
</dbReference>
<dbReference type="GO" id="GO:0006805">
    <property type="term" value="P:xenobiotic metabolic process"/>
    <property type="evidence" value="ECO:0007669"/>
    <property type="project" value="TreeGrafter"/>
</dbReference>
<dbReference type="InterPro" id="IPR050182">
    <property type="entry name" value="Cytochrome_P450_fam2"/>
</dbReference>
<evidence type="ECO:0000313" key="5">
    <source>
        <dbReference type="Ensembl" id="ENSHHUP00000024662.1"/>
    </source>
</evidence>
<dbReference type="Ensembl" id="ENSHHUT00000025595.1">
    <property type="protein sequence ID" value="ENSHHUP00000024662.1"/>
    <property type="gene ID" value="ENSHHUG00000015497.1"/>
</dbReference>
<reference evidence="5" key="2">
    <citation type="submission" date="2025-08" db="UniProtKB">
        <authorList>
            <consortium name="Ensembl"/>
        </authorList>
    </citation>
    <scope>IDENTIFICATION</scope>
</reference>
<dbReference type="Proteomes" id="UP000314982">
    <property type="component" value="Unassembled WGS sequence"/>
</dbReference>
<evidence type="ECO:0000313" key="6">
    <source>
        <dbReference type="Proteomes" id="UP000314982"/>
    </source>
</evidence>
<dbReference type="PANTHER" id="PTHR24300">
    <property type="entry name" value="CYTOCHROME P450 508A4-RELATED"/>
    <property type="match status" value="1"/>
</dbReference>
<proteinExistence type="inferred from homology"/>
<sequence length="119" mass="13889">MSNFPSFSFFHLTIRTLSLFQTSRLGCMRRVSESSLEFNPYNFLDEQGKLEKHESFMPFSVGPRMLLEEGLTRMELFLILVTLLHPFQFVCPEDAREPDYTPVFGVTRAPKPYKVVVYI</sequence>
<accession>A0A4W5LFT3</accession>
<organism evidence="5 6">
    <name type="scientific">Hucho hucho</name>
    <name type="common">huchen</name>
    <dbReference type="NCBI Taxonomy" id="62062"/>
    <lineage>
        <taxon>Eukaryota</taxon>
        <taxon>Metazoa</taxon>
        <taxon>Chordata</taxon>
        <taxon>Craniata</taxon>
        <taxon>Vertebrata</taxon>
        <taxon>Euteleostomi</taxon>
        <taxon>Actinopterygii</taxon>
        <taxon>Neopterygii</taxon>
        <taxon>Teleostei</taxon>
        <taxon>Protacanthopterygii</taxon>
        <taxon>Salmoniformes</taxon>
        <taxon>Salmonidae</taxon>
        <taxon>Salmoninae</taxon>
        <taxon>Hucho</taxon>
    </lineage>
</organism>
<name>A0A4W5LFT3_9TELE</name>
<dbReference type="PRINTS" id="PR00463">
    <property type="entry name" value="EP450I"/>
</dbReference>
<evidence type="ECO:0000256" key="3">
    <source>
        <dbReference type="ARBA" id="ARBA00022723"/>
    </source>
</evidence>
<dbReference type="GO" id="GO:0005737">
    <property type="term" value="C:cytoplasm"/>
    <property type="evidence" value="ECO:0007669"/>
    <property type="project" value="TreeGrafter"/>
</dbReference>
<dbReference type="GO" id="GO:0006082">
    <property type="term" value="P:organic acid metabolic process"/>
    <property type="evidence" value="ECO:0007669"/>
    <property type="project" value="TreeGrafter"/>
</dbReference>
<dbReference type="PANTHER" id="PTHR24300:SF327">
    <property type="entry name" value="CYTOCHROME P450 2F2-RELATED"/>
    <property type="match status" value="1"/>
</dbReference>
<dbReference type="Pfam" id="PF00067">
    <property type="entry name" value="p450"/>
    <property type="match status" value="1"/>
</dbReference>